<evidence type="ECO:0000313" key="1">
    <source>
        <dbReference type="EMBL" id="KAG8076042.1"/>
    </source>
</evidence>
<protein>
    <submittedName>
        <fullName evidence="1">Uncharacterized protein</fullName>
    </submittedName>
</protein>
<reference evidence="1" key="2">
    <citation type="submission" date="2021-02" db="EMBL/GenBank/DDBJ databases">
        <authorList>
            <person name="Kimball J.A."/>
            <person name="Haas M.W."/>
            <person name="Macchietto M."/>
            <person name="Kono T."/>
            <person name="Duquette J."/>
            <person name="Shao M."/>
        </authorList>
    </citation>
    <scope>NUCLEOTIDE SEQUENCE</scope>
    <source>
        <tissue evidence="1">Fresh leaf tissue</tissue>
    </source>
</reference>
<dbReference type="AlphaFoldDB" id="A0A8J5T241"/>
<accession>A0A8J5T241</accession>
<evidence type="ECO:0000313" key="2">
    <source>
        <dbReference type="Proteomes" id="UP000729402"/>
    </source>
</evidence>
<keyword evidence="2" id="KW-1185">Reference proteome</keyword>
<dbReference type="Proteomes" id="UP000729402">
    <property type="component" value="Unassembled WGS sequence"/>
</dbReference>
<reference evidence="1" key="1">
    <citation type="journal article" date="2021" name="bioRxiv">
        <title>Whole Genome Assembly and Annotation of Northern Wild Rice, Zizania palustris L., Supports a Whole Genome Duplication in the Zizania Genus.</title>
        <authorList>
            <person name="Haas M."/>
            <person name="Kono T."/>
            <person name="Macchietto M."/>
            <person name="Millas R."/>
            <person name="McGilp L."/>
            <person name="Shao M."/>
            <person name="Duquette J."/>
            <person name="Hirsch C.N."/>
            <person name="Kimball J."/>
        </authorList>
    </citation>
    <scope>NUCLEOTIDE SEQUENCE</scope>
    <source>
        <tissue evidence="1">Fresh leaf tissue</tissue>
    </source>
</reference>
<name>A0A8J5T241_ZIZPA</name>
<gene>
    <name evidence="1" type="ORF">GUJ93_ZPchr0006g42078</name>
</gene>
<comment type="caution">
    <text evidence="1">The sequence shown here is derived from an EMBL/GenBank/DDBJ whole genome shotgun (WGS) entry which is preliminary data.</text>
</comment>
<proteinExistence type="predicted"/>
<sequence>MALTSPPVTALRHGLAAALPHLRVARHRFDALVSSLASSRDLVSAPCLLPLPLLVCKLQYTNNLYYN</sequence>
<organism evidence="1 2">
    <name type="scientific">Zizania palustris</name>
    <name type="common">Northern wild rice</name>
    <dbReference type="NCBI Taxonomy" id="103762"/>
    <lineage>
        <taxon>Eukaryota</taxon>
        <taxon>Viridiplantae</taxon>
        <taxon>Streptophyta</taxon>
        <taxon>Embryophyta</taxon>
        <taxon>Tracheophyta</taxon>
        <taxon>Spermatophyta</taxon>
        <taxon>Magnoliopsida</taxon>
        <taxon>Liliopsida</taxon>
        <taxon>Poales</taxon>
        <taxon>Poaceae</taxon>
        <taxon>BOP clade</taxon>
        <taxon>Oryzoideae</taxon>
        <taxon>Oryzeae</taxon>
        <taxon>Zizaniinae</taxon>
        <taxon>Zizania</taxon>
    </lineage>
</organism>
<dbReference type="EMBL" id="JAAALK010000283">
    <property type="protein sequence ID" value="KAG8076042.1"/>
    <property type="molecule type" value="Genomic_DNA"/>
</dbReference>